<feature type="compositionally biased region" description="Low complexity" evidence="1">
    <location>
        <begin position="183"/>
        <end position="213"/>
    </location>
</feature>
<comment type="caution">
    <text evidence="2">The sequence shown here is derived from an EMBL/GenBank/DDBJ whole genome shotgun (WGS) entry which is preliminary data.</text>
</comment>
<feature type="region of interest" description="Disordered" evidence="1">
    <location>
        <begin position="181"/>
        <end position="213"/>
    </location>
</feature>
<keyword evidence="3" id="KW-1185">Reference proteome</keyword>
<feature type="region of interest" description="Disordered" evidence="1">
    <location>
        <begin position="109"/>
        <end position="163"/>
    </location>
</feature>
<dbReference type="VEuPathDB" id="AmoebaDB:NfTy_008810"/>
<feature type="region of interest" description="Disordered" evidence="1">
    <location>
        <begin position="530"/>
        <end position="599"/>
    </location>
</feature>
<name>A0A6A5B8I7_NAEFO</name>
<dbReference type="AlphaFoldDB" id="A0A6A5B8I7"/>
<feature type="compositionally biased region" description="Low complexity" evidence="1">
    <location>
        <begin position="427"/>
        <end position="447"/>
    </location>
</feature>
<proteinExistence type="predicted"/>
<organism evidence="2 3">
    <name type="scientific">Naegleria fowleri</name>
    <name type="common">Brain eating amoeba</name>
    <dbReference type="NCBI Taxonomy" id="5763"/>
    <lineage>
        <taxon>Eukaryota</taxon>
        <taxon>Discoba</taxon>
        <taxon>Heterolobosea</taxon>
        <taxon>Tetramitia</taxon>
        <taxon>Eutetramitia</taxon>
        <taxon>Vahlkampfiidae</taxon>
        <taxon>Naegleria</taxon>
    </lineage>
</organism>
<sequence>MPTTCPYHYLTHLKCNAETCKIRKSYPQNEMMDQRYFFLLKELYDKNQSRRGAINKILKDKFLKYAPHGEEAFVHALSQIQREGINLNECIIKHANLLETVMKRHRDLFVGTGTNPSSSSSYTTPQSTSTGSFQQQPYQQPQQQYKTTSSPPSREEDHMSPQQQQYIAESMHVHDNNYGALRSFPSSSSYSHQQHVEQHSVTTPQRRSPPSTTLVAGTAPSHVTFNYNPSSASHVVVTNTSSPPQHEEHTTNHMHMVTNNTTSAFSSPLYHMSTSTPNQLMQSSHKEFTQSRSNPHRFDHEMNRHQQPIVSFPSGATSSSTTSESTSLSLRGNTVSALKHLKEKYANMQNLEKPTFVNNNASATCHSSSLIIYAGDNVNNNTIIPLPSRSSPPSSLPQIYTSNMAIPTYGQSSTSQKSLPSWKQESHVPSSTSITLSSTSSAYSTFSRQPKSKSPLSDILTSGRHHLPSSSNSSNNSLDISGIDQLQRKRGYSDSFYQETTFSRNINNDADHLNASPSNHTYFENQFGNSQLRSSEQPLNACPSAEFTPTSLSSRSGEEYFNAKSSNVKRRKNEDVLLPSISEMMNKPPHKSKLPSPSQ</sequence>
<evidence type="ECO:0000256" key="1">
    <source>
        <dbReference type="SAM" id="MobiDB-lite"/>
    </source>
</evidence>
<reference evidence="2 3" key="1">
    <citation type="journal article" date="2019" name="Sci. Rep.">
        <title>Nanopore sequencing improves the draft genome of the human pathogenic amoeba Naegleria fowleri.</title>
        <authorList>
            <person name="Liechti N."/>
            <person name="Schurch N."/>
            <person name="Bruggmann R."/>
            <person name="Wittwer M."/>
        </authorList>
    </citation>
    <scope>NUCLEOTIDE SEQUENCE [LARGE SCALE GENOMIC DNA]</scope>
    <source>
        <strain evidence="2 3">ATCC 30894</strain>
    </source>
</reference>
<dbReference type="RefSeq" id="XP_044558430.1">
    <property type="nucleotide sequence ID" value="XM_044710813.1"/>
</dbReference>
<feature type="compositionally biased region" description="Polar residues" evidence="1">
    <location>
        <begin position="409"/>
        <end position="423"/>
    </location>
</feature>
<dbReference type="GeneID" id="68114322"/>
<dbReference type="OrthoDB" id="10562907at2759"/>
<dbReference type="VEuPathDB" id="AmoebaDB:NF0076290"/>
<gene>
    <name evidence="2" type="ORF">FDP41_007104</name>
</gene>
<dbReference type="VEuPathDB" id="AmoebaDB:FDP41_007104"/>
<accession>A0A6A5B8I7</accession>
<dbReference type="Proteomes" id="UP000444721">
    <property type="component" value="Unassembled WGS sequence"/>
</dbReference>
<feature type="region of interest" description="Disordered" evidence="1">
    <location>
        <begin position="409"/>
        <end position="480"/>
    </location>
</feature>
<feature type="compositionally biased region" description="Low complexity" evidence="1">
    <location>
        <begin position="111"/>
        <end position="145"/>
    </location>
</feature>
<evidence type="ECO:0000313" key="2">
    <source>
        <dbReference type="EMBL" id="KAF0973717.1"/>
    </source>
</evidence>
<protein>
    <submittedName>
        <fullName evidence="2">Uncharacterized protein</fullName>
    </submittedName>
</protein>
<evidence type="ECO:0000313" key="3">
    <source>
        <dbReference type="Proteomes" id="UP000444721"/>
    </source>
</evidence>
<dbReference type="EMBL" id="VFQX01000058">
    <property type="protein sequence ID" value="KAF0973717.1"/>
    <property type="molecule type" value="Genomic_DNA"/>
</dbReference>